<dbReference type="PANTHER" id="PTHR43244">
    <property type="match status" value="1"/>
</dbReference>
<dbReference type="InterPro" id="IPR011251">
    <property type="entry name" value="Luciferase-like_dom"/>
</dbReference>
<keyword evidence="1" id="KW-0560">Oxidoreductase</keyword>
<dbReference type="SUPFAM" id="SSF51679">
    <property type="entry name" value="Bacterial luciferase-like"/>
    <property type="match status" value="1"/>
</dbReference>
<gene>
    <name evidence="3" type="ORF">KDL28_03400</name>
</gene>
<dbReference type="InterPro" id="IPR036661">
    <property type="entry name" value="Luciferase-like_sf"/>
</dbReference>
<dbReference type="RefSeq" id="WP_252435700.1">
    <property type="nucleotide sequence ID" value="NZ_JAGSOV010000009.1"/>
</dbReference>
<dbReference type="Pfam" id="PF00296">
    <property type="entry name" value="Bac_luciferase"/>
    <property type="match status" value="1"/>
</dbReference>
<evidence type="ECO:0000256" key="1">
    <source>
        <dbReference type="ARBA" id="ARBA00023002"/>
    </source>
</evidence>
<reference evidence="3" key="1">
    <citation type="submission" date="2021-04" db="EMBL/GenBank/DDBJ databases">
        <title>Pseudonocardia sp. nov., isolated from sandy soil of mangrove forest.</title>
        <authorList>
            <person name="Zan Z."/>
            <person name="Huang R."/>
            <person name="Liu W."/>
        </authorList>
    </citation>
    <scope>NUCLEOTIDE SEQUENCE</scope>
    <source>
        <strain evidence="3">S2-4</strain>
    </source>
</reference>
<protein>
    <submittedName>
        <fullName evidence="3">LLM class flavin-dependent oxidoreductase</fullName>
    </submittedName>
</protein>
<evidence type="ECO:0000259" key="2">
    <source>
        <dbReference type="Pfam" id="PF00296"/>
    </source>
</evidence>
<evidence type="ECO:0000313" key="4">
    <source>
        <dbReference type="Proteomes" id="UP001165283"/>
    </source>
</evidence>
<organism evidence="3 4">
    <name type="scientific">Pseudonocardia humida</name>
    <dbReference type="NCBI Taxonomy" id="2800819"/>
    <lineage>
        <taxon>Bacteria</taxon>
        <taxon>Bacillati</taxon>
        <taxon>Actinomycetota</taxon>
        <taxon>Actinomycetes</taxon>
        <taxon>Pseudonocardiales</taxon>
        <taxon>Pseudonocardiaceae</taxon>
        <taxon>Pseudonocardia</taxon>
    </lineage>
</organism>
<dbReference type="InterPro" id="IPR050564">
    <property type="entry name" value="F420-G6PD/mer"/>
</dbReference>
<keyword evidence="4" id="KW-1185">Reference proteome</keyword>
<accession>A0ABT0ZTS9</accession>
<proteinExistence type="predicted"/>
<dbReference type="Gene3D" id="3.20.20.30">
    <property type="entry name" value="Luciferase-like domain"/>
    <property type="match status" value="1"/>
</dbReference>
<dbReference type="Proteomes" id="UP001165283">
    <property type="component" value="Unassembled WGS sequence"/>
</dbReference>
<dbReference type="EMBL" id="JAGSOV010000009">
    <property type="protein sequence ID" value="MCO1654095.1"/>
    <property type="molecule type" value="Genomic_DNA"/>
</dbReference>
<comment type="caution">
    <text evidence="3">The sequence shown here is derived from an EMBL/GenBank/DDBJ whole genome shotgun (WGS) entry which is preliminary data.</text>
</comment>
<evidence type="ECO:0000313" key="3">
    <source>
        <dbReference type="EMBL" id="MCO1654095.1"/>
    </source>
</evidence>
<name>A0ABT0ZTS9_9PSEU</name>
<dbReference type="PANTHER" id="PTHR43244:SF1">
    <property type="entry name" value="5,10-METHYLENETETRAHYDROMETHANOPTERIN REDUCTASE"/>
    <property type="match status" value="1"/>
</dbReference>
<feature type="domain" description="Luciferase-like" evidence="2">
    <location>
        <begin position="1"/>
        <end position="236"/>
    </location>
</feature>
<sequence>MRFGAHLPLVDFGDGGASAGQLREYARAARDAGFDTLAANDHLLWRRPWLDGPTALAAAAADAGSMTLATTVALPALRHPVVLAKALTTLAALHPGPVVAGIGPGSGRDDFAAVGIPFAQRWSRFDAAARQLRELLDGDGPGPALRPRPDPPPRIWYAGWGSARRLRATAAAADGWIASGHHGGPRVYAATRARLDAHLRAVGRDPRTFPDMVATVWFHVADDPADAAHVLHDLLAPTLSRDPRDLARSLPVGSPEHCVRVLSDYARAGARHVLLWPVGDGVRQLQRCAEEVAPHVPA</sequence>